<proteinExistence type="predicted"/>
<dbReference type="EMBL" id="JBIMZQ010000064">
    <property type="protein sequence ID" value="KAL3657448.1"/>
    <property type="molecule type" value="Genomic_DNA"/>
</dbReference>
<evidence type="ECO:0000313" key="1">
    <source>
        <dbReference type="EMBL" id="KAL3657448.1"/>
    </source>
</evidence>
<dbReference type="Proteomes" id="UP001632037">
    <property type="component" value="Unassembled WGS sequence"/>
</dbReference>
<name>A0ABD3ESI4_9STRA</name>
<dbReference type="AlphaFoldDB" id="A0ABD3ESI4"/>
<evidence type="ECO:0000313" key="2">
    <source>
        <dbReference type="Proteomes" id="UP001632037"/>
    </source>
</evidence>
<keyword evidence="2" id="KW-1185">Reference proteome</keyword>
<comment type="caution">
    <text evidence="1">The sequence shown here is derived from an EMBL/GenBank/DDBJ whole genome shotgun (WGS) entry which is preliminary data.</text>
</comment>
<protein>
    <submittedName>
        <fullName evidence="1">Uncharacterized protein</fullName>
    </submittedName>
</protein>
<accession>A0ABD3ESI4</accession>
<sequence length="51" mass="5554">MAVAALFFFVACVSLNLNVAFPITQLLQLFFVTFSGYVVTQFRTIGFGSVG</sequence>
<reference evidence="1 2" key="1">
    <citation type="submission" date="2024-09" db="EMBL/GenBank/DDBJ databases">
        <title>Genome sequencing and assembly of Phytophthora oleae, isolate VK10A, causative agent of rot of olive drupes.</title>
        <authorList>
            <person name="Conti Taguali S."/>
            <person name="Riolo M."/>
            <person name="La Spada F."/>
            <person name="Cacciola S.O."/>
            <person name="Dionisio G."/>
        </authorList>
    </citation>
    <scope>NUCLEOTIDE SEQUENCE [LARGE SCALE GENOMIC DNA]</scope>
    <source>
        <strain evidence="1 2">VK10A</strain>
    </source>
</reference>
<organism evidence="1 2">
    <name type="scientific">Phytophthora oleae</name>
    <dbReference type="NCBI Taxonomy" id="2107226"/>
    <lineage>
        <taxon>Eukaryota</taxon>
        <taxon>Sar</taxon>
        <taxon>Stramenopiles</taxon>
        <taxon>Oomycota</taxon>
        <taxon>Peronosporomycetes</taxon>
        <taxon>Peronosporales</taxon>
        <taxon>Peronosporaceae</taxon>
        <taxon>Phytophthora</taxon>
    </lineage>
</organism>
<gene>
    <name evidence="1" type="ORF">V7S43_017589</name>
</gene>